<accession>A0AAJ4WAQ1</accession>
<evidence type="ECO:0000313" key="1">
    <source>
        <dbReference type="EMBL" id="SFC86618.1"/>
    </source>
</evidence>
<dbReference type="Proteomes" id="UP000226420">
    <property type="component" value="Unassembled WGS sequence"/>
</dbReference>
<comment type="caution">
    <text evidence="1">The sequence shown here is derived from an EMBL/GenBank/DDBJ whole genome shotgun (WGS) entry which is preliminary data.</text>
</comment>
<reference evidence="1 2" key="1">
    <citation type="submission" date="2016-10" db="EMBL/GenBank/DDBJ databases">
        <authorList>
            <person name="Varghese N."/>
            <person name="Submissions S."/>
        </authorList>
    </citation>
    <scope>NUCLEOTIDE SEQUENCE [LARGE SCALE GENOMIC DNA]</scope>
    <source>
        <strain evidence="1 2">DSM 5563</strain>
    </source>
</reference>
<protein>
    <recommendedName>
        <fullName evidence="3">Phage tail protein</fullName>
    </recommendedName>
</protein>
<evidence type="ECO:0000313" key="2">
    <source>
        <dbReference type="Proteomes" id="UP000226420"/>
    </source>
</evidence>
<sequence length="117" mass="13592">MKVYAKVNTSEQLIDSSTSESLPFDGYIKMLSQRPADGDWHAKLDGLWHKGDPAIEDAFISEQMRVIADELLKHDDDDDSVIATRPAWVEYRKALRKWRFEQNINYPDPSFRPIQPQ</sequence>
<dbReference type="EMBL" id="FOLW01000005">
    <property type="protein sequence ID" value="SFC86618.1"/>
    <property type="molecule type" value="Genomic_DNA"/>
</dbReference>
<proteinExistence type="predicted"/>
<organism evidence="1 2">
    <name type="scientific">Pragia fontium DSM 5563 = ATCC 49100</name>
    <dbReference type="NCBI Taxonomy" id="1122977"/>
    <lineage>
        <taxon>Bacteria</taxon>
        <taxon>Pseudomonadati</taxon>
        <taxon>Pseudomonadota</taxon>
        <taxon>Gammaproteobacteria</taxon>
        <taxon>Enterobacterales</taxon>
        <taxon>Budviciaceae</taxon>
        <taxon>Pragia</taxon>
    </lineage>
</organism>
<dbReference type="RefSeq" id="WP_074822515.1">
    <property type="nucleotide sequence ID" value="NZ_FOLW01000005.1"/>
</dbReference>
<evidence type="ECO:0008006" key="3">
    <source>
        <dbReference type="Google" id="ProtNLM"/>
    </source>
</evidence>
<name>A0AAJ4WAQ1_9GAMM</name>
<gene>
    <name evidence="1" type="ORF">SAMN02745723_10532</name>
</gene>
<dbReference type="AlphaFoldDB" id="A0AAJ4WAQ1"/>